<dbReference type="PANTHER" id="PTHR43031:SF18">
    <property type="entry name" value="RHODANESE-RELATED SULFURTRANSFERASES"/>
    <property type="match status" value="1"/>
</dbReference>
<evidence type="ECO:0000259" key="2">
    <source>
        <dbReference type="PROSITE" id="PS50206"/>
    </source>
</evidence>
<dbReference type="RefSeq" id="WP_205159738.1">
    <property type="nucleotide sequence ID" value="NZ_JAFEUM010000009.1"/>
</dbReference>
<dbReference type="EMBL" id="JAFEUM010000009">
    <property type="protein sequence ID" value="MBM7038278.1"/>
    <property type="molecule type" value="Genomic_DNA"/>
</dbReference>
<gene>
    <name evidence="3" type="ORF">JQC93_17965</name>
</gene>
<dbReference type="Gene3D" id="3.40.250.10">
    <property type="entry name" value="Rhodanese-like domain"/>
    <property type="match status" value="1"/>
</dbReference>
<organism evidence="3 4">
    <name type="scientific">Vibrio ulleungensis</name>
    <dbReference type="NCBI Taxonomy" id="2807619"/>
    <lineage>
        <taxon>Bacteria</taxon>
        <taxon>Pseudomonadati</taxon>
        <taxon>Pseudomonadota</taxon>
        <taxon>Gammaproteobacteria</taxon>
        <taxon>Vibrionales</taxon>
        <taxon>Vibrionaceae</taxon>
        <taxon>Vibrio</taxon>
    </lineage>
</organism>
<comment type="caution">
    <text evidence="3">The sequence shown here is derived from an EMBL/GenBank/DDBJ whole genome shotgun (WGS) entry which is preliminary data.</text>
</comment>
<dbReference type="InterPro" id="IPR050229">
    <property type="entry name" value="GlpE_sulfurtransferase"/>
</dbReference>
<dbReference type="Pfam" id="PF00581">
    <property type="entry name" value="Rhodanese"/>
    <property type="match status" value="1"/>
</dbReference>
<dbReference type="Proteomes" id="UP000809621">
    <property type="component" value="Unassembled WGS sequence"/>
</dbReference>
<keyword evidence="4" id="KW-1185">Reference proteome</keyword>
<name>A0ABS2HLB5_9VIBR</name>
<keyword evidence="1" id="KW-0472">Membrane</keyword>
<protein>
    <submittedName>
        <fullName evidence="3">Rhodanese-like domain-containing protein</fullName>
    </submittedName>
</protein>
<dbReference type="CDD" id="cd00158">
    <property type="entry name" value="RHOD"/>
    <property type="match status" value="1"/>
</dbReference>
<dbReference type="PANTHER" id="PTHR43031">
    <property type="entry name" value="FAD-DEPENDENT OXIDOREDUCTASE"/>
    <property type="match status" value="1"/>
</dbReference>
<keyword evidence="1" id="KW-0812">Transmembrane</keyword>
<dbReference type="PROSITE" id="PS50206">
    <property type="entry name" value="RHODANESE_3"/>
    <property type="match status" value="1"/>
</dbReference>
<evidence type="ECO:0000256" key="1">
    <source>
        <dbReference type="SAM" id="Phobius"/>
    </source>
</evidence>
<evidence type="ECO:0000313" key="3">
    <source>
        <dbReference type="EMBL" id="MBM7038278.1"/>
    </source>
</evidence>
<evidence type="ECO:0000313" key="4">
    <source>
        <dbReference type="Proteomes" id="UP000809621"/>
    </source>
</evidence>
<dbReference type="InterPro" id="IPR001763">
    <property type="entry name" value="Rhodanese-like_dom"/>
</dbReference>
<feature type="transmembrane region" description="Helical" evidence="1">
    <location>
        <begin position="12"/>
        <end position="30"/>
    </location>
</feature>
<proteinExistence type="predicted"/>
<dbReference type="SUPFAM" id="SSF52821">
    <property type="entry name" value="Rhodanese/Cell cycle control phosphatase"/>
    <property type="match status" value="1"/>
</dbReference>
<accession>A0ABS2HLB5</accession>
<dbReference type="InterPro" id="IPR036873">
    <property type="entry name" value="Rhodanese-like_dom_sf"/>
</dbReference>
<reference evidence="3 4" key="1">
    <citation type="submission" date="2021-02" db="EMBL/GenBank/DDBJ databases">
        <authorList>
            <person name="Park J.-S."/>
        </authorList>
    </citation>
    <scope>NUCLEOTIDE SEQUENCE [LARGE SCALE GENOMIC DNA]</scope>
    <source>
        <strain evidence="3 4">188UL20-2</strain>
    </source>
</reference>
<dbReference type="SMART" id="SM00450">
    <property type="entry name" value="RHOD"/>
    <property type="match status" value="1"/>
</dbReference>
<keyword evidence="1" id="KW-1133">Transmembrane helix</keyword>
<sequence>MQDIIPFVQQNLIMSLIWVGVFIALIANIVKTRTAQYKEVDTAEVTQLINREQGIVVDIRSADEFKSGHITDAVHILPSDIKANNFGKLESQKSNPMIVVCKTGQTAVDIANHMAGAGFENVHVLKNGIASWSEANLPLIRGKKKK</sequence>
<feature type="domain" description="Rhodanese" evidence="2">
    <location>
        <begin position="50"/>
        <end position="141"/>
    </location>
</feature>